<feature type="compositionally biased region" description="Basic and acidic residues" evidence="1">
    <location>
        <begin position="42"/>
        <end position="69"/>
    </location>
</feature>
<name>A0A7S3HBV1_9STRA</name>
<evidence type="ECO:0000313" key="2">
    <source>
        <dbReference type="EMBL" id="CAE0290924.1"/>
    </source>
</evidence>
<reference evidence="2" key="1">
    <citation type="submission" date="2021-01" db="EMBL/GenBank/DDBJ databases">
        <authorList>
            <person name="Corre E."/>
            <person name="Pelletier E."/>
            <person name="Niang G."/>
            <person name="Scheremetjew M."/>
            <person name="Finn R."/>
            <person name="Kale V."/>
            <person name="Holt S."/>
            <person name="Cochrane G."/>
            <person name="Meng A."/>
            <person name="Brown T."/>
            <person name="Cohen L."/>
        </authorList>
    </citation>
    <scope>NUCLEOTIDE SEQUENCE</scope>
    <source>
        <strain evidence="2">CCAP 955/1</strain>
    </source>
</reference>
<gene>
    <name evidence="2" type="ORF">SELO1098_LOCUS19769</name>
</gene>
<evidence type="ECO:0000256" key="1">
    <source>
        <dbReference type="SAM" id="MobiDB-lite"/>
    </source>
</evidence>
<dbReference type="SUPFAM" id="SSF47819">
    <property type="entry name" value="HRDC-like"/>
    <property type="match status" value="1"/>
</dbReference>
<organism evidence="2">
    <name type="scientific">Spumella elongata</name>
    <dbReference type="NCBI Taxonomy" id="89044"/>
    <lineage>
        <taxon>Eukaryota</taxon>
        <taxon>Sar</taxon>
        <taxon>Stramenopiles</taxon>
        <taxon>Ochrophyta</taxon>
        <taxon>Chrysophyceae</taxon>
        <taxon>Chromulinales</taxon>
        <taxon>Chromulinaceae</taxon>
        <taxon>Spumella</taxon>
    </lineage>
</organism>
<feature type="region of interest" description="Disordered" evidence="1">
    <location>
        <begin position="36"/>
        <end position="69"/>
    </location>
</feature>
<protein>
    <submittedName>
        <fullName evidence="2">Uncharacterized protein</fullName>
    </submittedName>
</protein>
<dbReference type="GO" id="GO:0000166">
    <property type="term" value="F:nucleotide binding"/>
    <property type="evidence" value="ECO:0007669"/>
    <property type="project" value="InterPro"/>
</dbReference>
<proteinExistence type="predicted"/>
<sequence length="285" mass="32160">MSSDSDLSDYERVRLENIRRNNEFLAQLGLAPIKPKNVAPIKTERVERPEKVNKKSKREDDVVVPDEKRRRSGRLSGNFVKAEAVQGVTESEDDIADTVDETAFYDRTPHESDQLDDFEFQAFVELRKWRLLRSRELSIAPYGLFQNRTFCEMIRRRRNDATWATNLSLSDVASKATAEDAQEAEMNTVALPTATITSPFKTSPRKVNVEAAEEPAVEPEQQQSLMSLSVIYDPALVDDLTECFGIAAGKTREGGYAWEALAVLNTHKVRNLLEQSRSLQPGLVV</sequence>
<dbReference type="AlphaFoldDB" id="A0A7S3HBV1"/>
<accession>A0A7S3HBV1</accession>
<dbReference type="InterPro" id="IPR010997">
    <property type="entry name" value="HRDC-like_sf"/>
</dbReference>
<dbReference type="EMBL" id="HBIC01038608">
    <property type="protein sequence ID" value="CAE0290924.1"/>
    <property type="molecule type" value="Transcribed_RNA"/>
</dbReference>